<organism evidence="2 3">
    <name type="scientific">Pseudomonas putida</name>
    <name type="common">Arthrobacter siderocapsulatus</name>
    <dbReference type="NCBI Taxonomy" id="303"/>
    <lineage>
        <taxon>Bacteria</taxon>
        <taxon>Pseudomonadati</taxon>
        <taxon>Pseudomonadota</taxon>
        <taxon>Gammaproteobacteria</taxon>
        <taxon>Pseudomonadales</taxon>
        <taxon>Pseudomonadaceae</taxon>
        <taxon>Pseudomonas</taxon>
    </lineage>
</organism>
<keyword evidence="2" id="KW-0614">Plasmid</keyword>
<feature type="transmembrane region" description="Helical" evidence="1">
    <location>
        <begin position="12"/>
        <end position="32"/>
    </location>
</feature>
<proteinExistence type="predicted"/>
<geneLocation type="plasmid" evidence="3">
    <name>pkf715c dna</name>
</geneLocation>
<keyword evidence="1" id="KW-0472">Membrane</keyword>
<evidence type="ECO:0000256" key="1">
    <source>
        <dbReference type="SAM" id="Phobius"/>
    </source>
</evidence>
<reference evidence="2 3" key="1">
    <citation type="submission" date="2015-11" db="EMBL/GenBank/DDBJ databases">
        <title>Complete genome sequencing of a biphenyl-degrading bacterium, Pseudomonas putida KF715 (=NBRC110667).</title>
        <authorList>
            <person name="Suenaga H."/>
            <person name="Fujihara N."/>
            <person name="Watanabe T."/>
            <person name="Hirose J."/>
            <person name="Kimura N."/>
            <person name="Yamazoe A."/>
            <person name="Hosoyama A."/>
            <person name="Shimodaira J."/>
            <person name="Furukawa K."/>
        </authorList>
    </citation>
    <scope>NUCLEOTIDE SEQUENCE [LARGE SCALE GENOMIC DNA]</scope>
    <source>
        <strain evidence="2 3">KF715</strain>
        <plasmid evidence="3">Plasmid pkf715c dna</plasmid>
    </source>
</reference>
<gene>
    <name evidence="2" type="ORF">KF715C_pC800</name>
</gene>
<dbReference type="Proteomes" id="UP000218731">
    <property type="component" value="Plasmid pKF715C"/>
</dbReference>
<feature type="transmembrane region" description="Helical" evidence="1">
    <location>
        <begin position="52"/>
        <end position="77"/>
    </location>
</feature>
<evidence type="ECO:0000313" key="3">
    <source>
        <dbReference type="Proteomes" id="UP000218731"/>
    </source>
</evidence>
<dbReference type="AlphaFoldDB" id="A0A1L7NPZ3"/>
<sequence length="90" mass="10650">MITADQVLRSLCEFYWGGCAYTFTLLAFRSLLPAETWDDIQDLYHKHSKSLTGPVMGFLIALVLTPLVFLWPVVWFLEGRRRWRKWRRSA</sequence>
<keyword evidence="1" id="KW-0812">Transmembrane</keyword>
<protein>
    <submittedName>
        <fullName evidence="2">Transport protein</fullName>
    </submittedName>
</protein>
<dbReference type="EMBL" id="AP015032">
    <property type="protein sequence ID" value="BAW27513.1"/>
    <property type="molecule type" value="Genomic_DNA"/>
</dbReference>
<accession>A0A1L7NPZ3</accession>
<evidence type="ECO:0000313" key="2">
    <source>
        <dbReference type="EMBL" id="BAW27513.1"/>
    </source>
</evidence>
<keyword evidence="1" id="KW-1133">Transmembrane helix</keyword>
<dbReference type="RefSeq" id="WP_096427227.1">
    <property type="nucleotide sequence ID" value="NZ_AP015032.1"/>
</dbReference>
<name>A0A1L7NPZ3_PSEPU</name>